<dbReference type="EC" id="3.1.3.7" evidence="3"/>
<dbReference type="Pfam" id="PF01368">
    <property type="entry name" value="DHH"/>
    <property type="match status" value="1"/>
</dbReference>
<dbReference type="GO" id="GO:0003676">
    <property type="term" value="F:nucleic acid binding"/>
    <property type="evidence" value="ECO:0007669"/>
    <property type="project" value="InterPro"/>
</dbReference>
<dbReference type="InterPro" id="IPR051319">
    <property type="entry name" value="Oligoribo/pAp-PDE_c-di-AMP_PDE"/>
</dbReference>
<dbReference type="InterPro" id="IPR001667">
    <property type="entry name" value="DDH_dom"/>
</dbReference>
<evidence type="ECO:0000259" key="1">
    <source>
        <dbReference type="Pfam" id="PF01368"/>
    </source>
</evidence>
<evidence type="ECO:0000313" key="3">
    <source>
        <dbReference type="EMBL" id="OIQ96014.1"/>
    </source>
</evidence>
<dbReference type="Gene3D" id="3.10.310.30">
    <property type="match status" value="1"/>
</dbReference>
<proteinExistence type="predicted"/>
<accession>A0A1J5RIV2</accession>
<reference evidence="3" key="1">
    <citation type="submission" date="2016-10" db="EMBL/GenBank/DDBJ databases">
        <title>Sequence of Gallionella enrichment culture.</title>
        <authorList>
            <person name="Poehlein A."/>
            <person name="Muehling M."/>
            <person name="Daniel R."/>
        </authorList>
    </citation>
    <scope>NUCLEOTIDE SEQUENCE</scope>
</reference>
<feature type="domain" description="DHHA1" evidence="2">
    <location>
        <begin position="245"/>
        <end position="329"/>
    </location>
</feature>
<dbReference type="GO" id="GO:0008441">
    <property type="term" value="F:3'(2'),5'-bisphosphate nucleotidase activity"/>
    <property type="evidence" value="ECO:0007669"/>
    <property type="project" value="UniProtKB-EC"/>
</dbReference>
<dbReference type="Gene3D" id="3.90.1640.10">
    <property type="entry name" value="inorganic pyrophosphatase (n-terminal core)"/>
    <property type="match status" value="1"/>
</dbReference>
<name>A0A1J5RIV2_9ZZZZ</name>
<dbReference type="EMBL" id="MLJW01000156">
    <property type="protein sequence ID" value="OIQ96014.1"/>
    <property type="molecule type" value="Genomic_DNA"/>
</dbReference>
<dbReference type="PANTHER" id="PTHR47618:SF1">
    <property type="entry name" value="BIFUNCTIONAL OLIGORIBONUCLEASE AND PAP PHOSPHATASE NRNA"/>
    <property type="match status" value="1"/>
</dbReference>
<keyword evidence="3" id="KW-0378">Hydrolase</keyword>
<protein>
    <submittedName>
        <fullName evidence="3">Bifunctional oligoribonuclease and PAP phosphatase NrnA</fullName>
        <ecNumber evidence="3">3.1.-.-</ecNumber>
        <ecNumber evidence="3">3.1.3.7</ecNumber>
    </submittedName>
</protein>
<evidence type="ECO:0000259" key="2">
    <source>
        <dbReference type="Pfam" id="PF02272"/>
    </source>
</evidence>
<feature type="domain" description="DDH" evidence="1">
    <location>
        <begin position="16"/>
        <end position="168"/>
    </location>
</feature>
<sequence length="336" mass="38682">MKNITEFFPHLTELKKVVITTHQKPDGDAMGSALGLYHFLKSLGHTVTVISPTNWAEFLDWMPGTKQVLDFEANREKSKNIIKEAELIFCLDFNILHRTKNMERPLEEAKCIKILIDHHQQPQEEAFDYGNSDTDKSSTCEMIYDFIVQSGHSDKINSDIATCLYTGVMTDTGVFRFPSTKPSVHRMVAHLMEIGFNHSIIHENIYDNFLENRLRFIGNALLNRMDVLYEYNTALMFIPKSDIQKYDIKTGDTEGLVNYLLTIQGIKFGAIVIDRDEERKWSFRSKGNFDVNTFARLHFEGGGHFNAAGGRSSDSLEKTVNHFYQIIKQYEYQLNN</sequence>
<gene>
    <name evidence="3" type="primary">nrnA_2</name>
    <name evidence="3" type="ORF">GALL_220110</name>
</gene>
<dbReference type="PANTHER" id="PTHR47618">
    <property type="entry name" value="BIFUNCTIONAL OLIGORIBONUCLEASE AND PAP PHOSPHATASE NRNA"/>
    <property type="match status" value="1"/>
</dbReference>
<dbReference type="InterPro" id="IPR003156">
    <property type="entry name" value="DHHA1_dom"/>
</dbReference>
<dbReference type="Pfam" id="PF02272">
    <property type="entry name" value="DHHA1"/>
    <property type="match status" value="1"/>
</dbReference>
<organism evidence="3">
    <name type="scientific">mine drainage metagenome</name>
    <dbReference type="NCBI Taxonomy" id="410659"/>
    <lineage>
        <taxon>unclassified sequences</taxon>
        <taxon>metagenomes</taxon>
        <taxon>ecological metagenomes</taxon>
    </lineage>
</organism>
<comment type="caution">
    <text evidence="3">The sequence shown here is derived from an EMBL/GenBank/DDBJ whole genome shotgun (WGS) entry which is preliminary data.</text>
</comment>
<dbReference type="SUPFAM" id="SSF64182">
    <property type="entry name" value="DHH phosphoesterases"/>
    <property type="match status" value="1"/>
</dbReference>
<dbReference type="EC" id="3.1.-.-" evidence="3"/>
<dbReference type="AlphaFoldDB" id="A0A1J5RIV2"/>
<dbReference type="InterPro" id="IPR038763">
    <property type="entry name" value="DHH_sf"/>
</dbReference>